<dbReference type="AlphaFoldDB" id="A0A918ZHI4"/>
<dbReference type="Gene3D" id="1.10.357.10">
    <property type="entry name" value="Tetracycline Repressor, domain 2"/>
    <property type="match status" value="1"/>
</dbReference>
<name>A0A918ZHI4_9ACTN</name>
<dbReference type="SUPFAM" id="SSF48498">
    <property type="entry name" value="Tetracyclin repressor-like, C-terminal domain"/>
    <property type="match status" value="1"/>
</dbReference>
<dbReference type="InterPro" id="IPR025996">
    <property type="entry name" value="MT1864/Rv1816-like_C"/>
</dbReference>
<protein>
    <submittedName>
        <fullName evidence="4">Transcriptional regulator, TetR family protein</fullName>
    </submittedName>
</protein>
<evidence type="ECO:0000256" key="2">
    <source>
        <dbReference type="ARBA" id="ARBA00023163"/>
    </source>
</evidence>
<accession>A0A918ZHI4</accession>
<gene>
    <name evidence="4" type="ORF">GCM10017771_74010</name>
</gene>
<dbReference type="Proteomes" id="UP000603227">
    <property type="component" value="Unassembled WGS sequence"/>
</dbReference>
<evidence type="ECO:0000259" key="3">
    <source>
        <dbReference type="Pfam" id="PF13305"/>
    </source>
</evidence>
<reference evidence="4" key="1">
    <citation type="journal article" date="2014" name="Int. J. Syst. Evol. Microbiol.">
        <title>Complete genome sequence of Corynebacterium casei LMG S-19264T (=DSM 44701T), isolated from a smear-ripened cheese.</title>
        <authorList>
            <consortium name="US DOE Joint Genome Institute (JGI-PGF)"/>
            <person name="Walter F."/>
            <person name="Albersmeier A."/>
            <person name="Kalinowski J."/>
            <person name="Ruckert C."/>
        </authorList>
    </citation>
    <scope>NUCLEOTIDE SEQUENCE</scope>
    <source>
        <strain evidence="4">CGMCC 4.7403</strain>
    </source>
</reference>
<reference evidence="4" key="2">
    <citation type="submission" date="2020-09" db="EMBL/GenBank/DDBJ databases">
        <authorList>
            <person name="Sun Q."/>
            <person name="Zhou Y."/>
        </authorList>
    </citation>
    <scope>NUCLEOTIDE SEQUENCE</scope>
    <source>
        <strain evidence="4">CGMCC 4.7403</strain>
    </source>
</reference>
<dbReference type="SUPFAM" id="SSF46689">
    <property type="entry name" value="Homeodomain-like"/>
    <property type="match status" value="1"/>
</dbReference>
<evidence type="ECO:0000313" key="5">
    <source>
        <dbReference type="Proteomes" id="UP000603227"/>
    </source>
</evidence>
<dbReference type="InterPro" id="IPR036271">
    <property type="entry name" value="Tet_transcr_reg_TetR-rel_C_sf"/>
</dbReference>
<proteinExistence type="predicted"/>
<keyword evidence="2" id="KW-0804">Transcription</keyword>
<evidence type="ECO:0000256" key="1">
    <source>
        <dbReference type="ARBA" id="ARBA00023015"/>
    </source>
</evidence>
<evidence type="ECO:0000313" key="4">
    <source>
        <dbReference type="EMBL" id="GHE51851.1"/>
    </source>
</evidence>
<sequence length="221" mass="23996">MYCGVMARTKDPAVRSLLLDRAAQMLRTRQPVTLRTLVAGTGVSTMAVYTYFGGMDGLWKALRQEGFTRLAAQLAAVKMSADPVRDLAALGAAYLANALENPDLYRVMFDTGFDLEDTSAADETLDCLVRAIDRAKTNSRFHDEVDPLELATQSWTIGHGLASLVATGPLPHQALTHGVPMLTALFTSAGDQPGRCRQSVERGWGRIFPATPGSRDRSDRP</sequence>
<keyword evidence="1" id="KW-0805">Transcription regulation</keyword>
<dbReference type="InterPro" id="IPR009057">
    <property type="entry name" value="Homeodomain-like_sf"/>
</dbReference>
<feature type="domain" description="HTH-type transcriptional regulator MT1864/Rv1816-like C-terminal" evidence="3">
    <location>
        <begin position="87"/>
        <end position="172"/>
    </location>
</feature>
<organism evidence="4 5">
    <name type="scientific">Streptomyces capitiformicae</name>
    <dbReference type="NCBI Taxonomy" id="2014920"/>
    <lineage>
        <taxon>Bacteria</taxon>
        <taxon>Bacillati</taxon>
        <taxon>Actinomycetota</taxon>
        <taxon>Actinomycetes</taxon>
        <taxon>Kitasatosporales</taxon>
        <taxon>Streptomycetaceae</taxon>
        <taxon>Streptomyces</taxon>
    </lineage>
</organism>
<keyword evidence="5" id="KW-1185">Reference proteome</keyword>
<comment type="caution">
    <text evidence="4">The sequence shown here is derived from an EMBL/GenBank/DDBJ whole genome shotgun (WGS) entry which is preliminary data.</text>
</comment>
<dbReference type="EMBL" id="BNAT01000037">
    <property type="protein sequence ID" value="GHE51851.1"/>
    <property type="molecule type" value="Genomic_DNA"/>
</dbReference>
<dbReference type="Pfam" id="PF13305">
    <property type="entry name" value="TetR_C_33"/>
    <property type="match status" value="1"/>
</dbReference>